<dbReference type="Proteomes" id="UP001454036">
    <property type="component" value="Unassembled WGS sequence"/>
</dbReference>
<evidence type="ECO:0000256" key="2">
    <source>
        <dbReference type="ARBA" id="ARBA00022801"/>
    </source>
</evidence>
<keyword evidence="1" id="KW-0479">Metal-binding</keyword>
<comment type="caution">
    <text evidence="6">The sequence shown here is derived from an EMBL/GenBank/DDBJ whole genome shotgun (WGS) entry which is preliminary data.</text>
</comment>
<dbReference type="SUPFAM" id="SSF53098">
    <property type="entry name" value="Ribonuclease H-like"/>
    <property type="match status" value="1"/>
</dbReference>
<feature type="region of interest" description="Disordered" evidence="3">
    <location>
        <begin position="160"/>
        <end position="206"/>
    </location>
</feature>
<reference evidence="6 7" key="1">
    <citation type="submission" date="2024-01" db="EMBL/GenBank/DDBJ databases">
        <title>The complete chloroplast genome sequence of Lithospermum erythrorhizon: insights into the phylogenetic relationship among Boraginaceae species and the maternal lineages of purple gromwells.</title>
        <authorList>
            <person name="Okada T."/>
            <person name="Watanabe K."/>
        </authorList>
    </citation>
    <scope>NUCLEOTIDE SEQUENCE [LARGE SCALE GENOMIC DNA]</scope>
</reference>
<dbReference type="Pfam" id="PF07727">
    <property type="entry name" value="RVT_2"/>
    <property type="match status" value="1"/>
</dbReference>
<feature type="compositionally biased region" description="Acidic residues" evidence="3">
    <location>
        <begin position="160"/>
        <end position="171"/>
    </location>
</feature>
<protein>
    <recommendedName>
        <fullName evidence="8">Retrovirus-related Pol polyprotein from transposon TNT 1-94</fullName>
    </recommendedName>
</protein>
<dbReference type="GO" id="GO:0016787">
    <property type="term" value="F:hydrolase activity"/>
    <property type="evidence" value="ECO:0007669"/>
    <property type="project" value="UniProtKB-KW"/>
</dbReference>
<feature type="domain" description="Reverse transcriptase Ty1/copia-type" evidence="4">
    <location>
        <begin position="271"/>
        <end position="377"/>
    </location>
</feature>
<keyword evidence="2" id="KW-0378">Hydrolase</keyword>
<sequence length="448" mass="51909">MSSNRMFTIVSETKNLTNEDQIGECLQQNGVDERKNRTVMNMVRSMLSAKKMPRSFWPEAVLWTFHVLNRCPILSVKNMTTQQCWNRIKPSVSHFKVWGCLTHAHVAKVHRDKLDKRSIKCIFLGIIEGTKGYRLYDVEAKKVLIKEQLDWEDVGEIDEEDAVQQPEDDQETPLSANNSDEESTEENPSQHNSQITHGRTHRAPTWMNDYVSGEGLSEDEVVNMVQDTELNDPVTYAEAFQDVKWKEAIQHEIESIKKNGTWTLAELPKGCYTQKEGIDFTEVFAPVARLDIVRMIVSLAAYKSSKMFQLDVKYAFLQGDLHEKVYVDQSPGYIHEGEEQIIYKLHKALYGLKQAPRAWFTRIEAHFLQEGFKRVTMRKLSSQKEDHMEGSSWDFDMYDLGYMSYFLIETLQKDGGIFTCQRKYAEEVLQRFGMDDCNSVTCPMQMEN</sequence>
<gene>
    <name evidence="6" type="ORF">LIER_07633</name>
</gene>
<keyword evidence="7" id="KW-1185">Reference proteome</keyword>
<feature type="compositionally biased region" description="Polar residues" evidence="3">
    <location>
        <begin position="186"/>
        <end position="197"/>
    </location>
</feature>
<dbReference type="PANTHER" id="PTHR42648">
    <property type="entry name" value="TRANSPOSASE, PUTATIVE-RELATED"/>
    <property type="match status" value="1"/>
</dbReference>
<dbReference type="InterPro" id="IPR039537">
    <property type="entry name" value="Retrotran_Ty1/copia-like"/>
</dbReference>
<dbReference type="InterPro" id="IPR057670">
    <property type="entry name" value="SH3_retrovirus"/>
</dbReference>
<evidence type="ECO:0000256" key="1">
    <source>
        <dbReference type="ARBA" id="ARBA00022723"/>
    </source>
</evidence>
<evidence type="ECO:0008006" key="8">
    <source>
        <dbReference type="Google" id="ProtNLM"/>
    </source>
</evidence>
<dbReference type="InterPro" id="IPR036397">
    <property type="entry name" value="RNaseH_sf"/>
</dbReference>
<evidence type="ECO:0000259" key="5">
    <source>
        <dbReference type="Pfam" id="PF25597"/>
    </source>
</evidence>
<dbReference type="GO" id="GO:0046872">
    <property type="term" value="F:metal ion binding"/>
    <property type="evidence" value="ECO:0007669"/>
    <property type="project" value="UniProtKB-KW"/>
</dbReference>
<proteinExistence type="predicted"/>
<name>A0AAV3PBQ0_LITER</name>
<feature type="domain" description="Retroviral polymerase SH3-like" evidence="5">
    <location>
        <begin position="100"/>
        <end position="146"/>
    </location>
</feature>
<dbReference type="GO" id="GO:0003676">
    <property type="term" value="F:nucleic acid binding"/>
    <property type="evidence" value="ECO:0007669"/>
    <property type="project" value="InterPro"/>
</dbReference>
<dbReference type="PANTHER" id="PTHR42648:SF18">
    <property type="entry name" value="RETROTRANSPOSON, UNCLASSIFIED-LIKE PROTEIN"/>
    <property type="match status" value="1"/>
</dbReference>
<evidence type="ECO:0000259" key="4">
    <source>
        <dbReference type="Pfam" id="PF07727"/>
    </source>
</evidence>
<dbReference type="EMBL" id="BAABME010001184">
    <property type="protein sequence ID" value="GAA0148101.1"/>
    <property type="molecule type" value="Genomic_DNA"/>
</dbReference>
<dbReference type="InterPro" id="IPR013103">
    <property type="entry name" value="RVT_2"/>
</dbReference>
<organism evidence="6 7">
    <name type="scientific">Lithospermum erythrorhizon</name>
    <name type="common">Purple gromwell</name>
    <name type="synonym">Lithospermum officinale var. erythrorhizon</name>
    <dbReference type="NCBI Taxonomy" id="34254"/>
    <lineage>
        <taxon>Eukaryota</taxon>
        <taxon>Viridiplantae</taxon>
        <taxon>Streptophyta</taxon>
        <taxon>Embryophyta</taxon>
        <taxon>Tracheophyta</taxon>
        <taxon>Spermatophyta</taxon>
        <taxon>Magnoliopsida</taxon>
        <taxon>eudicotyledons</taxon>
        <taxon>Gunneridae</taxon>
        <taxon>Pentapetalae</taxon>
        <taxon>asterids</taxon>
        <taxon>lamiids</taxon>
        <taxon>Boraginales</taxon>
        <taxon>Boraginaceae</taxon>
        <taxon>Boraginoideae</taxon>
        <taxon>Lithospermeae</taxon>
        <taxon>Lithospermum</taxon>
    </lineage>
</organism>
<dbReference type="Gene3D" id="3.30.420.10">
    <property type="entry name" value="Ribonuclease H-like superfamily/Ribonuclease H"/>
    <property type="match status" value="1"/>
</dbReference>
<dbReference type="AlphaFoldDB" id="A0AAV3PBQ0"/>
<dbReference type="InterPro" id="IPR012337">
    <property type="entry name" value="RNaseH-like_sf"/>
</dbReference>
<dbReference type="Pfam" id="PF25597">
    <property type="entry name" value="SH3_retrovirus"/>
    <property type="match status" value="1"/>
</dbReference>
<evidence type="ECO:0000256" key="3">
    <source>
        <dbReference type="SAM" id="MobiDB-lite"/>
    </source>
</evidence>
<accession>A0AAV3PBQ0</accession>
<evidence type="ECO:0000313" key="6">
    <source>
        <dbReference type="EMBL" id="GAA0148101.1"/>
    </source>
</evidence>
<evidence type="ECO:0000313" key="7">
    <source>
        <dbReference type="Proteomes" id="UP001454036"/>
    </source>
</evidence>